<name>F0X0S9_9STRA</name>
<organism evidence="1">
    <name type="scientific">Albugo laibachii Nc14</name>
    <dbReference type="NCBI Taxonomy" id="890382"/>
    <lineage>
        <taxon>Eukaryota</taxon>
        <taxon>Sar</taxon>
        <taxon>Stramenopiles</taxon>
        <taxon>Oomycota</taxon>
        <taxon>Peronosporomycetes</taxon>
        <taxon>Albuginales</taxon>
        <taxon>Albuginaceae</taxon>
        <taxon>Albugo</taxon>
    </lineage>
</organism>
<reference evidence="1" key="1">
    <citation type="journal article" date="2011" name="PLoS Biol.">
        <title>Gene gain and loss during evolution of obligate parasitism in the white rust pathogen of Arabidopsis thaliana.</title>
        <authorList>
            <person name="Kemen E."/>
            <person name="Gardiner A."/>
            <person name="Schultz-Larsen T."/>
            <person name="Kemen A.C."/>
            <person name="Balmuth A.L."/>
            <person name="Robert-Seilaniantz A."/>
            <person name="Bailey K."/>
            <person name="Holub E."/>
            <person name="Studholme D.J."/>
            <person name="Maclean D."/>
            <person name="Jones J.D."/>
        </authorList>
    </citation>
    <scope>NUCLEOTIDE SEQUENCE</scope>
</reference>
<dbReference type="EMBL" id="FR824551">
    <property type="protein sequence ID" value="CCA27373.1"/>
    <property type="molecule type" value="Genomic_DNA"/>
</dbReference>
<sequence>MESDDSLNVAHSSAKELFTALQIKACVLNFSLSIIRSDYTKGKMIIVCDRAGSYKSVAVERKTKIKSTGCEYRLIARQIGVYKLGKVTRREGAHNHDMFKDLTMHPRARRLAFKQQSQCDCSREQVCG</sequence>
<evidence type="ECO:0000313" key="1">
    <source>
        <dbReference type="EMBL" id="CCA27373.1"/>
    </source>
</evidence>
<accession>F0X0S9</accession>
<protein>
    <submittedName>
        <fullName evidence="1">AlNc14C517G12023 protein</fullName>
    </submittedName>
</protein>
<gene>
    <name evidence="1" type="primary">AlNc14C517G12023</name>
    <name evidence="1" type="ORF">ALNC14_135170</name>
</gene>
<proteinExistence type="predicted"/>
<dbReference type="AlphaFoldDB" id="F0X0S9"/>
<reference evidence="1" key="2">
    <citation type="submission" date="2011-02" db="EMBL/GenBank/DDBJ databases">
        <authorList>
            <person name="MacLean D."/>
        </authorList>
    </citation>
    <scope>NUCLEOTIDE SEQUENCE</scope>
</reference>
<dbReference type="HOGENOM" id="CLU_136478_0_0_1"/>